<feature type="transmembrane region" description="Helical" evidence="1">
    <location>
        <begin position="193"/>
        <end position="211"/>
    </location>
</feature>
<keyword evidence="1" id="KW-0812">Transmembrane</keyword>
<dbReference type="GO" id="GO:0004175">
    <property type="term" value="F:endopeptidase activity"/>
    <property type="evidence" value="ECO:0007669"/>
    <property type="project" value="UniProtKB-ARBA"/>
</dbReference>
<reference evidence="3" key="2">
    <citation type="submission" date="2020-09" db="EMBL/GenBank/DDBJ databases">
        <authorList>
            <person name="Sun Q."/>
            <person name="Zhou Y."/>
        </authorList>
    </citation>
    <scope>NUCLEOTIDE SEQUENCE</scope>
    <source>
        <strain evidence="3">CGMCC 4.7368</strain>
    </source>
</reference>
<accession>A0A917ZGP4</accession>
<gene>
    <name evidence="3" type="ORF">GCM10012289_70810</name>
</gene>
<dbReference type="EMBL" id="BMNH01000037">
    <property type="protein sequence ID" value="GGO81557.1"/>
    <property type="molecule type" value="Genomic_DNA"/>
</dbReference>
<dbReference type="InterPro" id="IPR003675">
    <property type="entry name" value="Rce1/LyrA-like_dom"/>
</dbReference>
<name>A0A917ZGP4_9ACTN</name>
<feature type="domain" description="CAAX prenyl protease 2/Lysostaphin resistance protein A-like" evidence="2">
    <location>
        <begin position="106"/>
        <end position="205"/>
    </location>
</feature>
<dbReference type="PANTHER" id="PTHR35797:SF1">
    <property type="entry name" value="PROTEASE"/>
    <property type="match status" value="1"/>
</dbReference>
<proteinExistence type="predicted"/>
<evidence type="ECO:0000256" key="1">
    <source>
        <dbReference type="SAM" id="Phobius"/>
    </source>
</evidence>
<evidence type="ECO:0000313" key="4">
    <source>
        <dbReference type="Proteomes" id="UP000646523"/>
    </source>
</evidence>
<dbReference type="Pfam" id="PF02517">
    <property type="entry name" value="Rce1-like"/>
    <property type="match status" value="1"/>
</dbReference>
<keyword evidence="1" id="KW-0472">Membrane</keyword>
<feature type="transmembrane region" description="Helical" evidence="1">
    <location>
        <begin position="26"/>
        <end position="45"/>
    </location>
</feature>
<organism evidence="3 4">
    <name type="scientific">Nonomuraea cavernae</name>
    <dbReference type="NCBI Taxonomy" id="2045107"/>
    <lineage>
        <taxon>Bacteria</taxon>
        <taxon>Bacillati</taxon>
        <taxon>Actinomycetota</taxon>
        <taxon>Actinomycetes</taxon>
        <taxon>Streptosporangiales</taxon>
        <taxon>Streptosporangiaceae</taxon>
        <taxon>Nonomuraea</taxon>
    </lineage>
</organism>
<evidence type="ECO:0000259" key="2">
    <source>
        <dbReference type="Pfam" id="PF02517"/>
    </source>
</evidence>
<dbReference type="AlphaFoldDB" id="A0A917ZGP4"/>
<dbReference type="GO" id="GO:0080120">
    <property type="term" value="P:CAAX-box protein maturation"/>
    <property type="evidence" value="ECO:0007669"/>
    <property type="project" value="UniProtKB-ARBA"/>
</dbReference>
<reference evidence="3" key="1">
    <citation type="journal article" date="2014" name="Int. J. Syst. Evol. Microbiol.">
        <title>Complete genome sequence of Corynebacterium casei LMG S-19264T (=DSM 44701T), isolated from a smear-ripened cheese.</title>
        <authorList>
            <consortium name="US DOE Joint Genome Institute (JGI-PGF)"/>
            <person name="Walter F."/>
            <person name="Albersmeier A."/>
            <person name="Kalinowski J."/>
            <person name="Ruckert C."/>
        </authorList>
    </citation>
    <scope>NUCLEOTIDE SEQUENCE</scope>
    <source>
        <strain evidence="3">CGMCC 4.7368</strain>
    </source>
</reference>
<feature type="transmembrane region" description="Helical" evidence="1">
    <location>
        <begin position="139"/>
        <end position="156"/>
    </location>
</feature>
<evidence type="ECO:0000313" key="3">
    <source>
        <dbReference type="EMBL" id="GGO81557.1"/>
    </source>
</evidence>
<feature type="transmembrane region" description="Helical" evidence="1">
    <location>
        <begin position="168"/>
        <end position="186"/>
    </location>
</feature>
<feature type="transmembrane region" description="Helical" evidence="1">
    <location>
        <begin position="102"/>
        <end position="119"/>
    </location>
</feature>
<feature type="transmembrane region" description="Helical" evidence="1">
    <location>
        <begin position="71"/>
        <end position="90"/>
    </location>
</feature>
<keyword evidence="4" id="KW-1185">Reference proteome</keyword>
<keyword evidence="1" id="KW-1133">Transmembrane helix</keyword>
<sequence length="260" mass="29106">MFALSIPFWIFGAVAPDLSGYLPMNLPVSSLMFLCPLVAALILTYREKGRSGVWELLRRTFDARRVKRGRWYVPLVFLMPVVLLLEYGLMVWAGRPLPSPEIAFAAIPVLFVVFFVAAAGEELGWMGYAAERELSRWSAWKASIAMGSIWAVWHVIPFFQTGHGATWVLWQCVVTVLLRVLIFWFYGNMGKSILAAIVFHDMVNLGVTLFPADGSHYDPFVTSLLLAIVVAGVVFGWGPKTLARHRGLARKDGERFPKTA</sequence>
<feature type="transmembrane region" description="Helical" evidence="1">
    <location>
        <begin position="217"/>
        <end position="238"/>
    </location>
</feature>
<dbReference type="Proteomes" id="UP000646523">
    <property type="component" value="Unassembled WGS sequence"/>
</dbReference>
<comment type="caution">
    <text evidence="3">The sequence shown here is derived from an EMBL/GenBank/DDBJ whole genome shotgun (WGS) entry which is preliminary data.</text>
</comment>
<dbReference type="InterPro" id="IPR042150">
    <property type="entry name" value="MmRce1-like"/>
</dbReference>
<protein>
    <recommendedName>
        <fullName evidence="2">CAAX prenyl protease 2/Lysostaphin resistance protein A-like domain-containing protein</fullName>
    </recommendedName>
</protein>
<dbReference type="PANTHER" id="PTHR35797">
    <property type="entry name" value="PROTEASE-RELATED"/>
    <property type="match status" value="1"/>
</dbReference>